<feature type="domain" description="Bacterial Pleckstrin homology" evidence="1">
    <location>
        <begin position="2"/>
        <end position="123"/>
    </location>
</feature>
<dbReference type="Gene3D" id="2.30.29.50">
    <property type="entry name" value="Bacterial Pleckstrin homology domain"/>
    <property type="match status" value="1"/>
</dbReference>
<proteinExistence type="predicted"/>
<dbReference type="AlphaFoldDB" id="A0A1B9ADS4"/>
<dbReference type="Pfam" id="PF08000">
    <property type="entry name" value="bPH_1"/>
    <property type="match status" value="1"/>
</dbReference>
<dbReference type="PANTHER" id="PTHR35796">
    <property type="entry name" value="HYPOTHETICAL CYTOSOLIC PROTEIN"/>
    <property type="match status" value="1"/>
</dbReference>
<sequence length="124" mass="14103">MGLFDGLIGNATEADIEKVEKTLEKILFDGEQIEKAFQILRDLIVFSNRRLIIIDKQGVTGKRIEYHSIPYRSITHFSVQTAGTFDLEAELLIWIAGTENPIAKQFRKDDSIFDVQKTLAAYVL</sequence>
<dbReference type="InterPro" id="IPR037063">
    <property type="entry name" value="PHb_sf"/>
</dbReference>
<name>A0A1B9ADS4_9BACI</name>
<dbReference type="Proteomes" id="UP000092578">
    <property type="component" value="Unassembled WGS sequence"/>
</dbReference>
<evidence type="ECO:0000259" key="1">
    <source>
        <dbReference type="Pfam" id="PF08000"/>
    </source>
</evidence>
<keyword evidence="3" id="KW-1185">Reference proteome</keyword>
<evidence type="ECO:0000313" key="3">
    <source>
        <dbReference type="Proteomes" id="UP000092578"/>
    </source>
</evidence>
<dbReference type="RefSeq" id="WP_065411891.1">
    <property type="nucleotide sequence ID" value="NZ_MAYT01000030.1"/>
</dbReference>
<gene>
    <name evidence="2" type="ORF">A8F95_14925</name>
</gene>
<dbReference type="SUPFAM" id="SSF50729">
    <property type="entry name" value="PH domain-like"/>
    <property type="match status" value="1"/>
</dbReference>
<dbReference type="CDD" id="cd13225">
    <property type="entry name" value="PH-like_bacteria"/>
    <property type="match status" value="1"/>
</dbReference>
<comment type="caution">
    <text evidence="2">The sequence shown here is derived from an EMBL/GenBank/DDBJ whole genome shotgun (WGS) entry which is preliminary data.</text>
</comment>
<dbReference type="InterPro" id="IPR012544">
    <property type="entry name" value="PHb"/>
</dbReference>
<organism evidence="2 3">
    <name type="scientific">Pseudobacillus wudalianchiensis</name>
    <dbReference type="NCBI Taxonomy" id="1743143"/>
    <lineage>
        <taxon>Bacteria</taxon>
        <taxon>Bacillati</taxon>
        <taxon>Bacillota</taxon>
        <taxon>Bacilli</taxon>
        <taxon>Bacillales</taxon>
        <taxon>Bacillaceae</taxon>
        <taxon>Pseudobacillus</taxon>
    </lineage>
</organism>
<accession>A0A1B9ADS4</accession>
<dbReference type="PANTHER" id="PTHR35796:SF3">
    <property type="entry name" value="BHLH DOMAIN-CONTAINING PROTEIN"/>
    <property type="match status" value="1"/>
</dbReference>
<reference evidence="3" key="1">
    <citation type="submission" date="2016-05" db="EMBL/GenBank/DDBJ databases">
        <authorList>
            <person name="Liu B."/>
            <person name="Wang J."/>
            <person name="Zhu Y."/>
            <person name="Liu G."/>
            <person name="Chen Q."/>
            <person name="Chen Z."/>
            <person name="Lan J."/>
            <person name="Che J."/>
            <person name="Ge C."/>
            <person name="Shi H."/>
            <person name="Pan Z."/>
            <person name="Liu X."/>
        </authorList>
    </citation>
    <scope>NUCLEOTIDE SEQUENCE [LARGE SCALE GENOMIC DNA]</scope>
    <source>
        <strain evidence="3">FJAT-27215</strain>
    </source>
</reference>
<evidence type="ECO:0000313" key="2">
    <source>
        <dbReference type="EMBL" id="OCA81999.1"/>
    </source>
</evidence>
<protein>
    <submittedName>
        <fullName evidence="2">Cytoplasmic protein</fullName>
    </submittedName>
</protein>
<dbReference type="EMBL" id="MAYT01000030">
    <property type="protein sequence ID" value="OCA81999.1"/>
    <property type="molecule type" value="Genomic_DNA"/>
</dbReference>